<keyword evidence="2" id="KW-1185">Reference proteome</keyword>
<dbReference type="EMBL" id="CAJPWZ010001626">
    <property type="protein sequence ID" value="CAG2219198.1"/>
    <property type="molecule type" value="Genomic_DNA"/>
</dbReference>
<sequence>MFADHEEMMTMLNIVIRANTKENMYCKNPEIVAYKQVKWSACWKYTLRYVLERSLAEGKRFDVNYLNRHENSRDQTQSEPDIIWPYCSQHDFDALKNKYTELTAKVAVLVRSENTTLALQGEISDLKNLKSIHQLQDLTALQSQVNTISAQTHSLAVKEQARNEDFRALYNLTVNQKQMTDKSIKALESETINNMKALAFNTSNTIKTLELNTNNSVDLMSNSFGMKTQNLEGILNSSMAGLQQQIASSNKRGMFVKYHEFTRLKRDLAGEFA</sequence>
<dbReference type="Proteomes" id="UP000683360">
    <property type="component" value="Unassembled WGS sequence"/>
</dbReference>
<dbReference type="AlphaFoldDB" id="A0A8S3SF49"/>
<protein>
    <submittedName>
        <fullName evidence="1">Uncharacterized protein</fullName>
    </submittedName>
</protein>
<proteinExistence type="predicted"/>
<comment type="caution">
    <text evidence="1">The sequence shown here is derived from an EMBL/GenBank/DDBJ whole genome shotgun (WGS) entry which is preliminary data.</text>
</comment>
<evidence type="ECO:0000313" key="2">
    <source>
        <dbReference type="Proteomes" id="UP000683360"/>
    </source>
</evidence>
<evidence type="ECO:0000313" key="1">
    <source>
        <dbReference type="EMBL" id="CAG2219198.1"/>
    </source>
</evidence>
<accession>A0A8S3SF49</accession>
<organism evidence="1 2">
    <name type="scientific">Mytilus edulis</name>
    <name type="common">Blue mussel</name>
    <dbReference type="NCBI Taxonomy" id="6550"/>
    <lineage>
        <taxon>Eukaryota</taxon>
        <taxon>Metazoa</taxon>
        <taxon>Spiralia</taxon>
        <taxon>Lophotrochozoa</taxon>
        <taxon>Mollusca</taxon>
        <taxon>Bivalvia</taxon>
        <taxon>Autobranchia</taxon>
        <taxon>Pteriomorphia</taxon>
        <taxon>Mytilida</taxon>
        <taxon>Mytiloidea</taxon>
        <taxon>Mytilidae</taxon>
        <taxon>Mytilinae</taxon>
        <taxon>Mytilus</taxon>
    </lineage>
</organism>
<reference evidence="1" key="1">
    <citation type="submission" date="2021-03" db="EMBL/GenBank/DDBJ databases">
        <authorList>
            <person name="Bekaert M."/>
        </authorList>
    </citation>
    <scope>NUCLEOTIDE SEQUENCE</scope>
</reference>
<gene>
    <name evidence="1" type="ORF">MEDL_32809</name>
</gene>
<name>A0A8S3SF49_MYTED</name>